<reference evidence="9" key="1">
    <citation type="submission" date="2022-08" db="EMBL/GenBank/DDBJ databases">
        <title>Genome sequencing of akame (Lates japonicus).</title>
        <authorList>
            <person name="Hashiguchi Y."/>
            <person name="Takahashi H."/>
        </authorList>
    </citation>
    <scope>NUCLEOTIDE SEQUENCE</scope>
    <source>
        <strain evidence="9">Kochi</strain>
    </source>
</reference>
<dbReference type="Gene3D" id="4.10.800.10">
    <property type="entry name" value="Thyroglobulin type-1"/>
    <property type="match status" value="1"/>
</dbReference>
<feature type="compositionally biased region" description="Basic residues" evidence="7">
    <location>
        <begin position="120"/>
        <end position="131"/>
    </location>
</feature>
<feature type="domain" description="Thyroglobulin type-1" evidence="8">
    <location>
        <begin position="23"/>
        <end position="88"/>
    </location>
</feature>
<proteinExistence type="predicted"/>
<evidence type="ECO:0000259" key="8">
    <source>
        <dbReference type="PROSITE" id="PS51162"/>
    </source>
</evidence>
<evidence type="ECO:0000256" key="5">
    <source>
        <dbReference type="ARBA" id="ARBA00023180"/>
    </source>
</evidence>
<dbReference type="PANTHER" id="PTHR12352">
    <property type="entry name" value="SECRETED MODULAR CALCIUM-BINDING PROTEIN"/>
    <property type="match status" value="1"/>
</dbReference>
<keyword evidence="10" id="KW-1185">Reference proteome</keyword>
<evidence type="ECO:0000256" key="7">
    <source>
        <dbReference type="SAM" id="MobiDB-lite"/>
    </source>
</evidence>
<comment type="caution">
    <text evidence="9">The sequence shown here is derived from an EMBL/GenBank/DDBJ whole genome shotgun (WGS) entry which is preliminary data.</text>
</comment>
<evidence type="ECO:0000256" key="2">
    <source>
        <dbReference type="ARBA" id="ARBA00022525"/>
    </source>
</evidence>
<name>A0AAD3MFL9_LATJO</name>
<evidence type="ECO:0000256" key="4">
    <source>
        <dbReference type="ARBA" id="ARBA00023157"/>
    </source>
</evidence>
<keyword evidence="2" id="KW-0964">Secreted</keyword>
<dbReference type="PROSITE" id="PS00484">
    <property type="entry name" value="THYROGLOBULIN_1_1"/>
    <property type="match status" value="1"/>
</dbReference>
<organism evidence="9 10">
    <name type="scientific">Lates japonicus</name>
    <name type="common">Japanese lates</name>
    <dbReference type="NCBI Taxonomy" id="270547"/>
    <lineage>
        <taxon>Eukaryota</taxon>
        <taxon>Metazoa</taxon>
        <taxon>Chordata</taxon>
        <taxon>Craniata</taxon>
        <taxon>Vertebrata</taxon>
        <taxon>Euteleostomi</taxon>
        <taxon>Actinopterygii</taxon>
        <taxon>Neopterygii</taxon>
        <taxon>Teleostei</taxon>
        <taxon>Neoteleostei</taxon>
        <taxon>Acanthomorphata</taxon>
        <taxon>Carangaria</taxon>
        <taxon>Carangaria incertae sedis</taxon>
        <taxon>Centropomidae</taxon>
        <taxon>Lates</taxon>
    </lineage>
</organism>
<dbReference type="GO" id="GO:0005615">
    <property type="term" value="C:extracellular space"/>
    <property type="evidence" value="ECO:0007669"/>
    <property type="project" value="TreeGrafter"/>
</dbReference>
<dbReference type="InterPro" id="IPR036857">
    <property type="entry name" value="Thyroglobulin_1_sf"/>
</dbReference>
<feature type="region of interest" description="Disordered" evidence="7">
    <location>
        <begin position="1"/>
        <end position="49"/>
    </location>
</feature>
<dbReference type="Proteomes" id="UP001279410">
    <property type="component" value="Unassembled WGS sequence"/>
</dbReference>
<dbReference type="FunFam" id="4.10.800.10:FF:000001">
    <property type="entry name" value="Testican-3 isoform 2"/>
    <property type="match status" value="1"/>
</dbReference>
<comment type="subcellular location">
    <subcellularLocation>
        <location evidence="1">Secreted</location>
    </subcellularLocation>
</comment>
<evidence type="ECO:0000313" key="9">
    <source>
        <dbReference type="EMBL" id="GLD53533.1"/>
    </source>
</evidence>
<evidence type="ECO:0000256" key="3">
    <source>
        <dbReference type="ARBA" id="ARBA00022737"/>
    </source>
</evidence>
<comment type="caution">
    <text evidence="6">Lacks conserved residue(s) required for the propagation of feature annotation.</text>
</comment>
<evidence type="ECO:0000256" key="6">
    <source>
        <dbReference type="PROSITE-ProRule" id="PRU00500"/>
    </source>
</evidence>
<dbReference type="SUPFAM" id="SSF57610">
    <property type="entry name" value="Thyroglobulin type-1 domain"/>
    <property type="match status" value="1"/>
</dbReference>
<evidence type="ECO:0000313" key="10">
    <source>
        <dbReference type="Proteomes" id="UP001279410"/>
    </source>
</evidence>
<accession>A0AAD3MFL9</accession>
<dbReference type="PROSITE" id="PS51162">
    <property type="entry name" value="THYROGLOBULIN_1_2"/>
    <property type="match status" value="1"/>
</dbReference>
<keyword evidence="5" id="KW-0325">Glycoprotein</keyword>
<dbReference type="PANTHER" id="PTHR12352:SF25">
    <property type="entry name" value="SPARC_OSTEONECTIN, CWCV AND KAZAL LIKE DOMAINS PROTEOGLYCAN 1"/>
    <property type="match status" value="1"/>
</dbReference>
<sequence length="153" mass="17311">MSQPTGWPGHSPRQPRNIEFRNEGSEDEGREKVDIQAKESTRSSYIPRCTEEGYFKPTQCHGSTGQCWCVDKYGNEIAGSRKQGNPNCDEDQETSGDFGSGGAVILLDDQEEEPSQSVRSRQKKRRGRIHPRGAIEDDEDEEDDKDDEIGYVW</sequence>
<feature type="disulfide bond" evidence="6">
    <location>
        <begin position="60"/>
        <end position="67"/>
    </location>
</feature>
<dbReference type="CDD" id="cd00191">
    <property type="entry name" value="TY"/>
    <property type="match status" value="1"/>
</dbReference>
<dbReference type="Pfam" id="PF00086">
    <property type="entry name" value="Thyroglobulin_1"/>
    <property type="match status" value="1"/>
</dbReference>
<protein>
    <submittedName>
        <fullName evidence="9">Testican-1</fullName>
    </submittedName>
</protein>
<dbReference type="EMBL" id="BRZM01003943">
    <property type="protein sequence ID" value="GLD53533.1"/>
    <property type="molecule type" value="Genomic_DNA"/>
</dbReference>
<evidence type="ECO:0000256" key="1">
    <source>
        <dbReference type="ARBA" id="ARBA00004613"/>
    </source>
</evidence>
<dbReference type="AlphaFoldDB" id="A0AAD3MFL9"/>
<gene>
    <name evidence="9" type="ORF">AKAME5_002834600</name>
</gene>
<feature type="region of interest" description="Disordered" evidence="7">
    <location>
        <begin position="79"/>
        <end position="153"/>
    </location>
</feature>
<feature type="compositionally biased region" description="Acidic residues" evidence="7">
    <location>
        <begin position="136"/>
        <end position="153"/>
    </location>
</feature>
<keyword evidence="4 6" id="KW-1015">Disulfide bond</keyword>
<dbReference type="InterPro" id="IPR000716">
    <property type="entry name" value="Thyroglobulin_1"/>
</dbReference>
<dbReference type="InterPro" id="IPR051950">
    <property type="entry name" value="Dev_reg/Prot_inhib"/>
</dbReference>
<feature type="compositionally biased region" description="Basic and acidic residues" evidence="7">
    <location>
        <begin position="16"/>
        <end position="41"/>
    </location>
</feature>
<dbReference type="SMART" id="SM00211">
    <property type="entry name" value="TY"/>
    <property type="match status" value="1"/>
</dbReference>
<dbReference type="GO" id="GO:0035592">
    <property type="term" value="P:establishment of protein localization to extracellular region"/>
    <property type="evidence" value="ECO:0007669"/>
    <property type="project" value="TreeGrafter"/>
</dbReference>
<keyword evidence="3" id="KW-0677">Repeat</keyword>